<protein>
    <submittedName>
        <fullName evidence="1">Uncharacterized protein</fullName>
    </submittedName>
</protein>
<reference evidence="1" key="1">
    <citation type="journal article" date="2015" name="Nature">
        <title>Complex archaea that bridge the gap between prokaryotes and eukaryotes.</title>
        <authorList>
            <person name="Spang A."/>
            <person name="Saw J.H."/>
            <person name="Jorgensen S.L."/>
            <person name="Zaremba-Niedzwiedzka K."/>
            <person name="Martijn J."/>
            <person name="Lind A.E."/>
            <person name="van Eijk R."/>
            <person name="Schleper C."/>
            <person name="Guy L."/>
            <person name="Ettema T.J."/>
        </authorList>
    </citation>
    <scope>NUCLEOTIDE SEQUENCE</scope>
</reference>
<evidence type="ECO:0000313" key="1">
    <source>
        <dbReference type="EMBL" id="KKM62417.1"/>
    </source>
</evidence>
<accession>A0A0F9LZG4</accession>
<gene>
    <name evidence="1" type="ORF">LCGC14_1521830</name>
</gene>
<organism evidence="1">
    <name type="scientific">marine sediment metagenome</name>
    <dbReference type="NCBI Taxonomy" id="412755"/>
    <lineage>
        <taxon>unclassified sequences</taxon>
        <taxon>metagenomes</taxon>
        <taxon>ecological metagenomes</taxon>
    </lineage>
</organism>
<dbReference type="AlphaFoldDB" id="A0A0F9LZG4"/>
<feature type="non-terminal residue" evidence="1">
    <location>
        <position position="47"/>
    </location>
</feature>
<sequence length="47" mass="4852">MPRKTGTTVSPMPATPYVLGPKLVDDEGDSVTDPNLDAVRTVPVGVG</sequence>
<name>A0A0F9LZG4_9ZZZZ</name>
<comment type="caution">
    <text evidence="1">The sequence shown here is derived from an EMBL/GenBank/DDBJ whole genome shotgun (WGS) entry which is preliminary data.</text>
</comment>
<dbReference type="EMBL" id="LAZR01011299">
    <property type="protein sequence ID" value="KKM62417.1"/>
    <property type="molecule type" value="Genomic_DNA"/>
</dbReference>
<proteinExistence type="predicted"/>